<proteinExistence type="inferred from homology"/>
<dbReference type="eggNOG" id="COG3668">
    <property type="taxonomic scope" value="Bacteria"/>
</dbReference>
<name>A0A095SN41_9GAMM</name>
<dbReference type="EMBL" id="ARXV01000003">
    <property type="protein sequence ID" value="KGD65764.1"/>
    <property type="molecule type" value="Genomic_DNA"/>
</dbReference>
<sequence length="97" mass="11286">MSYLLSRKAEEDIIRIFLTGSECFDRAQAERYHQQLEHVFQFLASNPEAAPERQEITPAIRIHPVGSHIVIYQVMDAGGIFIIRVRHKHEDWLADDI</sequence>
<keyword evidence="4" id="KW-1185">Reference proteome</keyword>
<dbReference type="PATRIC" id="fig|1177154.3.peg.999"/>
<comment type="similarity">
    <text evidence="2">Belongs to the RelE toxin family.</text>
</comment>
<protein>
    <recommendedName>
        <fullName evidence="2">Toxin</fullName>
    </recommendedName>
</protein>
<dbReference type="STRING" id="1177154.Y5S_00988"/>
<dbReference type="Proteomes" id="UP000029444">
    <property type="component" value="Unassembled WGS sequence"/>
</dbReference>
<dbReference type="InterPro" id="IPR035093">
    <property type="entry name" value="RelE/ParE_toxin_dom_sf"/>
</dbReference>
<dbReference type="Pfam" id="PF05016">
    <property type="entry name" value="ParE_toxin"/>
    <property type="match status" value="1"/>
</dbReference>
<comment type="caution">
    <text evidence="3">The sequence shown here is derived from an EMBL/GenBank/DDBJ whole genome shotgun (WGS) entry which is preliminary data.</text>
</comment>
<dbReference type="InterPro" id="IPR028344">
    <property type="entry name" value="ParE1/4"/>
</dbReference>
<dbReference type="RefSeq" id="WP_035230987.1">
    <property type="nucleotide sequence ID" value="NZ_ARXV01000003.1"/>
</dbReference>
<accession>A0A095SN41</accession>
<reference evidence="3 4" key="1">
    <citation type="submission" date="2012-09" db="EMBL/GenBank/DDBJ databases">
        <title>Genome Sequence of alkane-degrading Bacterium Alcanivorax sp. 19-m-6.</title>
        <authorList>
            <person name="Lai Q."/>
            <person name="Shao Z."/>
        </authorList>
    </citation>
    <scope>NUCLEOTIDE SEQUENCE [LARGE SCALE GENOMIC DNA]</scope>
    <source>
        <strain evidence="3 4">19-m-6</strain>
    </source>
</reference>
<organism evidence="3 4">
    <name type="scientific">Alcanivorax nanhaiticus</name>
    <dbReference type="NCBI Taxonomy" id="1177154"/>
    <lineage>
        <taxon>Bacteria</taxon>
        <taxon>Pseudomonadati</taxon>
        <taxon>Pseudomonadota</taxon>
        <taxon>Gammaproteobacteria</taxon>
        <taxon>Oceanospirillales</taxon>
        <taxon>Alcanivoracaceae</taxon>
        <taxon>Alcanivorax</taxon>
    </lineage>
</organism>
<evidence type="ECO:0000313" key="4">
    <source>
        <dbReference type="Proteomes" id="UP000029444"/>
    </source>
</evidence>
<dbReference type="PIRSF" id="PIRSF029218">
    <property type="entry name" value="ParE"/>
    <property type="match status" value="1"/>
</dbReference>
<evidence type="ECO:0000256" key="1">
    <source>
        <dbReference type="ARBA" id="ARBA00022649"/>
    </source>
</evidence>
<evidence type="ECO:0000256" key="2">
    <source>
        <dbReference type="PIRNR" id="PIRNR029218"/>
    </source>
</evidence>
<dbReference type="AlphaFoldDB" id="A0A095SN41"/>
<dbReference type="InterPro" id="IPR007712">
    <property type="entry name" value="RelE/ParE_toxin"/>
</dbReference>
<dbReference type="OrthoDB" id="516834at2"/>
<dbReference type="Gene3D" id="3.30.2310.20">
    <property type="entry name" value="RelE-like"/>
    <property type="match status" value="1"/>
</dbReference>
<keyword evidence="1" id="KW-1277">Toxin-antitoxin system</keyword>
<gene>
    <name evidence="3" type="ORF">Y5S_00988</name>
</gene>
<evidence type="ECO:0000313" key="3">
    <source>
        <dbReference type="EMBL" id="KGD65764.1"/>
    </source>
</evidence>